<proteinExistence type="predicted"/>
<dbReference type="AlphaFoldDB" id="X0SJI2"/>
<protein>
    <submittedName>
        <fullName evidence="2">Uncharacterized protein</fullName>
    </submittedName>
</protein>
<reference evidence="2" key="1">
    <citation type="journal article" date="2014" name="Front. Microbiol.">
        <title>High frequency of phylogenetically diverse reductive dehalogenase-homologous genes in deep subseafloor sedimentary metagenomes.</title>
        <authorList>
            <person name="Kawai M."/>
            <person name="Futagami T."/>
            <person name="Toyoda A."/>
            <person name="Takaki Y."/>
            <person name="Nishi S."/>
            <person name="Hori S."/>
            <person name="Arai W."/>
            <person name="Tsubouchi T."/>
            <person name="Morono Y."/>
            <person name="Uchiyama I."/>
            <person name="Ito T."/>
            <person name="Fujiyama A."/>
            <person name="Inagaki F."/>
            <person name="Takami H."/>
        </authorList>
    </citation>
    <scope>NUCLEOTIDE SEQUENCE</scope>
    <source>
        <strain evidence="2">Expedition CK06-06</strain>
    </source>
</reference>
<sequence>MIYRVLGRLAVGSQKNRYIEAGSVVNEDRFSSRIRNILIAKGLLSPVSAPPLDAFPGWKLRAVRFTEAGYDAIGILATDDATLVKALGSNVRSIQKWKGELREFLGLGDEPIEFCCDGKRKAVHRKPQPEAEEISEPEEQAATESETKEPLSEPEKQAIEKQEESDGTNK</sequence>
<evidence type="ECO:0000313" key="2">
    <source>
        <dbReference type="EMBL" id="GAF75276.1"/>
    </source>
</evidence>
<dbReference type="EMBL" id="BARS01005559">
    <property type="protein sequence ID" value="GAF75276.1"/>
    <property type="molecule type" value="Genomic_DNA"/>
</dbReference>
<feature type="region of interest" description="Disordered" evidence="1">
    <location>
        <begin position="122"/>
        <end position="170"/>
    </location>
</feature>
<comment type="caution">
    <text evidence="2">The sequence shown here is derived from an EMBL/GenBank/DDBJ whole genome shotgun (WGS) entry which is preliminary data.</text>
</comment>
<name>X0SJI2_9ZZZZ</name>
<feature type="compositionally biased region" description="Basic and acidic residues" evidence="1">
    <location>
        <begin position="145"/>
        <end position="170"/>
    </location>
</feature>
<organism evidence="2">
    <name type="scientific">marine sediment metagenome</name>
    <dbReference type="NCBI Taxonomy" id="412755"/>
    <lineage>
        <taxon>unclassified sequences</taxon>
        <taxon>metagenomes</taxon>
        <taxon>ecological metagenomes</taxon>
    </lineage>
</organism>
<accession>X0SJI2</accession>
<feature type="compositionally biased region" description="Acidic residues" evidence="1">
    <location>
        <begin position="130"/>
        <end position="141"/>
    </location>
</feature>
<evidence type="ECO:0000256" key="1">
    <source>
        <dbReference type="SAM" id="MobiDB-lite"/>
    </source>
</evidence>
<gene>
    <name evidence="2" type="ORF">S01H1_10911</name>
</gene>